<sequence length="312" mass="32744">MTETPGMTPMVVGGAGFLGSHLVDRLLAEGFATDVVDDLSTGSLANLADARSAGGSLKIHTLDVRAVEFGSLVGMRRPDVIYHLGLLVPGNTEREADGAAVANVLAVLEAARQHGVGKVVVALPAGSLYGEVPTRELPVKESRPFEPVGVRGVLARTVAELLAVYRDEHAVEYTALAMTSVYGPRQRPGDGVVAAFAVALAQGEPFVLQGDGRQTRDLLYVDDAVDALFRAGQRGSGLVINVGTGVQTAIRDLVALVGPHAPVVHQTRRHGDLTRVAVSPTRARIHLQWSPWTELASGLGSTLPFYAAANTA</sequence>
<dbReference type="EMBL" id="CAFBLP010000044">
    <property type="protein sequence ID" value="CAB4883404.1"/>
    <property type="molecule type" value="Genomic_DNA"/>
</dbReference>
<reference evidence="2" key="1">
    <citation type="submission" date="2020-05" db="EMBL/GenBank/DDBJ databases">
        <authorList>
            <person name="Chiriac C."/>
            <person name="Salcher M."/>
            <person name="Ghai R."/>
            <person name="Kavagutti S V."/>
        </authorList>
    </citation>
    <scope>NUCLEOTIDE SEQUENCE</scope>
</reference>
<proteinExistence type="predicted"/>
<dbReference type="InterPro" id="IPR036291">
    <property type="entry name" value="NAD(P)-bd_dom_sf"/>
</dbReference>
<dbReference type="AlphaFoldDB" id="A0A6J7EQ89"/>
<name>A0A6J7EQ89_9ZZZZ</name>
<dbReference type="PANTHER" id="PTHR43245:SF13">
    <property type="entry name" value="UDP-D-APIOSE_UDP-D-XYLOSE SYNTHASE 2"/>
    <property type="match status" value="1"/>
</dbReference>
<dbReference type="PANTHER" id="PTHR43245">
    <property type="entry name" value="BIFUNCTIONAL POLYMYXIN RESISTANCE PROTEIN ARNA"/>
    <property type="match status" value="1"/>
</dbReference>
<dbReference type="Pfam" id="PF01370">
    <property type="entry name" value="Epimerase"/>
    <property type="match status" value="1"/>
</dbReference>
<gene>
    <name evidence="2" type="ORF">UFOPK3376_01789</name>
</gene>
<organism evidence="2">
    <name type="scientific">freshwater metagenome</name>
    <dbReference type="NCBI Taxonomy" id="449393"/>
    <lineage>
        <taxon>unclassified sequences</taxon>
        <taxon>metagenomes</taxon>
        <taxon>ecological metagenomes</taxon>
    </lineage>
</organism>
<dbReference type="InterPro" id="IPR001509">
    <property type="entry name" value="Epimerase_deHydtase"/>
</dbReference>
<dbReference type="SUPFAM" id="SSF51735">
    <property type="entry name" value="NAD(P)-binding Rossmann-fold domains"/>
    <property type="match status" value="1"/>
</dbReference>
<dbReference type="InterPro" id="IPR050177">
    <property type="entry name" value="Lipid_A_modif_metabolic_enz"/>
</dbReference>
<feature type="domain" description="NAD-dependent epimerase/dehydratase" evidence="1">
    <location>
        <begin position="10"/>
        <end position="243"/>
    </location>
</feature>
<dbReference type="Gene3D" id="3.40.50.720">
    <property type="entry name" value="NAD(P)-binding Rossmann-like Domain"/>
    <property type="match status" value="1"/>
</dbReference>
<evidence type="ECO:0000259" key="1">
    <source>
        <dbReference type="Pfam" id="PF01370"/>
    </source>
</evidence>
<protein>
    <submittedName>
        <fullName evidence="2">Unannotated protein</fullName>
    </submittedName>
</protein>
<evidence type="ECO:0000313" key="2">
    <source>
        <dbReference type="EMBL" id="CAB4883404.1"/>
    </source>
</evidence>
<accession>A0A6J7EQ89</accession>